<dbReference type="KEGG" id="moz:MoryE10_01640"/>
<reference evidence="2" key="1">
    <citation type="submission" date="2019-06" db="EMBL/GenBank/DDBJ databases">
        <title>Complete genome sequence of Methylogaea oryzae strain JCM16910.</title>
        <authorList>
            <person name="Asakawa S."/>
        </authorList>
    </citation>
    <scope>NUCLEOTIDE SEQUENCE</scope>
    <source>
        <strain evidence="2">E10</strain>
    </source>
</reference>
<evidence type="ECO:0000313" key="3">
    <source>
        <dbReference type="Proteomes" id="UP000824988"/>
    </source>
</evidence>
<evidence type="ECO:0000256" key="1">
    <source>
        <dbReference type="SAM" id="Phobius"/>
    </source>
</evidence>
<protein>
    <submittedName>
        <fullName evidence="2">Uncharacterized protein</fullName>
    </submittedName>
</protein>
<dbReference type="RefSeq" id="WP_221047924.1">
    <property type="nucleotide sequence ID" value="NZ_AP019782.1"/>
</dbReference>
<sequence>MWDVNLLAAVRTIESTMPMVIYRFLVSLAVGLAYMLSVLGGAGIGFAIGAYGNNPGPIASTGAFVGFAACVWLVYKIRHSLLHAVRASHLLILVENRDGRPLPAGRAQVDYAKQQTTERFPSVTELARLDDALRGCLRSLPAIGCDWSACLPVKQPHVVKAVQMALGQVAASVGDVLLAAVLRRKDANAWRSGLAALESCAAQWPRFYKNAAWMYGFVYAGWLVSFLVIQVPVFNIAAALPMSAGIWPLVFAIALSWVLKAAFLEPIATAALLEYYFKHMEGQTPDAACRAKLAEVAAYRELQARAAGN</sequence>
<dbReference type="Proteomes" id="UP000824988">
    <property type="component" value="Chromosome"/>
</dbReference>
<keyword evidence="1" id="KW-0812">Transmembrane</keyword>
<name>A0A8D4VKL7_9GAMM</name>
<feature type="transmembrane region" description="Helical" evidence="1">
    <location>
        <begin position="21"/>
        <end position="51"/>
    </location>
</feature>
<proteinExistence type="predicted"/>
<keyword evidence="1" id="KW-1133">Transmembrane helix</keyword>
<organism evidence="2 3">
    <name type="scientific">Methylogaea oryzae</name>
    <dbReference type="NCBI Taxonomy" id="1295382"/>
    <lineage>
        <taxon>Bacteria</taxon>
        <taxon>Pseudomonadati</taxon>
        <taxon>Pseudomonadota</taxon>
        <taxon>Gammaproteobacteria</taxon>
        <taxon>Methylococcales</taxon>
        <taxon>Methylococcaceae</taxon>
        <taxon>Methylogaea</taxon>
    </lineage>
</organism>
<dbReference type="AlphaFoldDB" id="A0A8D4VKL7"/>
<feature type="transmembrane region" description="Helical" evidence="1">
    <location>
        <begin position="246"/>
        <end position="273"/>
    </location>
</feature>
<gene>
    <name evidence="2" type="ORF">MoryE10_01640</name>
</gene>
<dbReference type="EMBL" id="AP019782">
    <property type="protein sequence ID" value="BBL69558.1"/>
    <property type="molecule type" value="Genomic_DNA"/>
</dbReference>
<evidence type="ECO:0000313" key="2">
    <source>
        <dbReference type="EMBL" id="BBL69558.1"/>
    </source>
</evidence>
<keyword evidence="3" id="KW-1185">Reference proteome</keyword>
<accession>A0A8D4VKL7</accession>
<feature type="transmembrane region" description="Helical" evidence="1">
    <location>
        <begin position="216"/>
        <end position="240"/>
    </location>
</feature>
<keyword evidence="1" id="KW-0472">Membrane</keyword>
<feature type="transmembrane region" description="Helical" evidence="1">
    <location>
        <begin position="57"/>
        <end position="75"/>
    </location>
</feature>